<feature type="binding site" evidence="11">
    <location>
        <position position="242"/>
    </location>
    <ligand>
        <name>Ca(2+)</name>
        <dbReference type="ChEBI" id="CHEBI:29108"/>
    </ligand>
</feature>
<feature type="transmembrane region" description="Helical" evidence="14">
    <location>
        <begin position="469"/>
        <end position="489"/>
    </location>
</feature>
<feature type="transmembrane region" description="Helical" evidence="14">
    <location>
        <begin position="1382"/>
        <end position="1407"/>
    </location>
</feature>
<gene>
    <name evidence="17" type="ORF">GPECTOR_9g412</name>
</gene>
<feature type="domain" description="Ion transport" evidence="15">
    <location>
        <begin position="1036"/>
        <end position="1340"/>
    </location>
</feature>
<evidence type="ECO:0000256" key="12">
    <source>
        <dbReference type="RuleBase" id="RU003808"/>
    </source>
</evidence>
<feature type="compositionally biased region" description="Polar residues" evidence="13">
    <location>
        <begin position="868"/>
        <end position="886"/>
    </location>
</feature>
<evidence type="ECO:0000256" key="5">
    <source>
        <dbReference type="ARBA" id="ARBA00022882"/>
    </source>
</evidence>
<dbReference type="Gene3D" id="1.20.120.350">
    <property type="entry name" value="Voltage-gated potassium channels. Chain C"/>
    <property type="match status" value="4"/>
</dbReference>
<feature type="compositionally biased region" description="Basic and acidic residues" evidence="13">
    <location>
        <begin position="312"/>
        <end position="327"/>
    </location>
</feature>
<dbReference type="FunFam" id="1.20.120.350:FF:000068">
    <property type="entry name" value="Sodium channel protein"/>
    <property type="match status" value="2"/>
</dbReference>
<evidence type="ECO:0000313" key="18">
    <source>
        <dbReference type="Proteomes" id="UP000075714"/>
    </source>
</evidence>
<feature type="binding site" evidence="11">
    <location>
        <position position="625"/>
    </location>
    <ligand>
        <name>Ca(2+)</name>
        <dbReference type="ChEBI" id="CHEBI:29108"/>
    </ligand>
</feature>
<feature type="region of interest" description="Disordered" evidence="13">
    <location>
        <begin position="760"/>
        <end position="793"/>
    </location>
</feature>
<evidence type="ECO:0000256" key="13">
    <source>
        <dbReference type="SAM" id="MobiDB-lite"/>
    </source>
</evidence>
<feature type="domain" description="Voltage-dependent L-type calcium channel IQ-associated" evidence="16">
    <location>
        <begin position="1678"/>
        <end position="1714"/>
    </location>
</feature>
<comment type="caution">
    <text evidence="17">The sequence shown here is derived from an EMBL/GenBank/DDBJ whole genome shotgun (WGS) entry which is preliminary data.</text>
</comment>
<evidence type="ECO:0000256" key="4">
    <source>
        <dbReference type="ARBA" id="ARBA00022737"/>
    </source>
</evidence>
<evidence type="ECO:0000256" key="8">
    <source>
        <dbReference type="ARBA" id="ARBA00023136"/>
    </source>
</evidence>
<dbReference type="GO" id="GO:0001518">
    <property type="term" value="C:voltage-gated sodium channel complex"/>
    <property type="evidence" value="ECO:0007669"/>
    <property type="project" value="TreeGrafter"/>
</dbReference>
<feature type="region of interest" description="Disordered" evidence="13">
    <location>
        <begin position="312"/>
        <end position="378"/>
    </location>
</feature>
<feature type="transmembrane region" description="Helical" evidence="14">
    <location>
        <begin position="1306"/>
        <end position="1326"/>
    </location>
</feature>
<keyword evidence="3 14" id="KW-0812">Transmembrane</keyword>
<evidence type="ECO:0000256" key="2">
    <source>
        <dbReference type="ARBA" id="ARBA00022448"/>
    </source>
</evidence>
<feature type="transmembrane region" description="Helical" evidence="14">
    <location>
        <begin position="21"/>
        <end position="43"/>
    </location>
</feature>
<dbReference type="STRING" id="33097.A0A150GRK5"/>
<dbReference type="Proteomes" id="UP000075714">
    <property type="component" value="Unassembled WGS sequence"/>
</dbReference>
<dbReference type="GO" id="GO:0046872">
    <property type="term" value="F:metal ion binding"/>
    <property type="evidence" value="ECO:0007669"/>
    <property type="project" value="UniProtKB-KW"/>
</dbReference>
<accession>A0A150GRK5</accession>
<dbReference type="EMBL" id="LSYV01000010">
    <property type="protein sequence ID" value="KXZ52368.1"/>
    <property type="molecule type" value="Genomic_DNA"/>
</dbReference>
<dbReference type="GO" id="GO:0005891">
    <property type="term" value="C:voltage-gated calcium channel complex"/>
    <property type="evidence" value="ECO:0007669"/>
    <property type="project" value="InterPro"/>
</dbReference>
<dbReference type="InterPro" id="IPR031649">
    <property type="entry name" value="GPHH_dom"/>
</dbReference>
<keyword evidence="10" id="KW-0407">Ion channel</keyword>
<name>A0A150GRK5_GONPE</name>
<evidence type="ECO:0000256" key="6">
    <source>
        <dbReference type="ARBA" id="ARBA00022989"/>
    </source>
</evidence>
<keyword evidence="5 12" id="KW-0851">Voltage-gated channel</keyword>
<keyword evidence="4" id="KW-0677">Repeat</keyword>
<feature type="compositionally biased region" description="Basic and acidic residues" evidence="13">
    <location>
        <begin position="941"/>
        <end position="952"/>
    </location>
</feature>
<feature type="domain" description="Ion transport" evidence="15">
    <location>
        <begin position="9"/>
        <end position="289"/>
    </location>
</feature>
<dbReference type="FunFam" id="1.20.120.350:FF:000009">
    <property type="entry name" value="Voltage-dependent T-type calcium channel subunit alpha"/>
    <property type="match status" value="1"/>
</dbReference>
<feature type="transmembrane region" description="Helical" evidence="14">
    <location>
        <begin position="97"/>
        <end position="126"/>
    </location>
</feature>
<feature type="transmembrane region" description="Helical" evidence="14">
    <location>
        <begin position="1505"/>
        <end position="1533"/>
    </location>
</feature>
<feature type="binding site" evidence="11">
    <location>
        <position position="1279"/>
    </location>
    <ligand>
        <name>Ca(2+)</name>
        <dbReference type="ChEBI" id="CHEBI:29108"/>
    </ligand>
</feature>
<keyword evidence="2" id="KW-0813">Transport</keyword>
<feature type="region of interest" description="Disordered" evidence="13">
    <location>
        <begin position="1819"/>
        <end position="1841"/>
    </location>
</feature>
<keyword evidence="8 14" id="KW-0472">Membrane</keyword>
<dbReference type="InterPro" id="IPR027359">
    <property type="entry name" value="Volt_channel_dom_sf"/>
</dbReference>
<evidence type="ECO:0000256" key="9">
    <source>
        <dbReference type="ARBA" id="ARBA00023180"/>
    </source>
</evidence>
<evidence type="ECO:0000259" key="15">
    <source>
        <dbReference type="Pfam" id="PF00520"/>
    </source>
</evidence>
<keyword evidence="12" id="KW-0107">Calcium channel</keyword>
<keyword evidence="6 14" id="KW-1133">Transmembrane helix</keyword>
<feature type="transmembrane region" description="Helical" evidence="14">
    <location>
        <begin position="501"/>
        <end position="519"/>
    </location>
</feature>
<evidence type="ECO:0000256" key="1">
    <source>
        <dbReference type="ARBA" id="ARBA00004141"/>
    </source>
</evidence>
<dbReference type="Pfam" id="PF00520">
    <property type="entry name" value="Ion_trans"/>
    <property type="match status" value="4"/>
</dbReference>
<feature type="transmembrane region" description="Helical" evidence="14">
    <location>
        <begin position="1458"/>
        <end position="1484"/>
    </location>
</feature>
<feature type="region of interest" description="Disordered" evidence="13">
    <location>
        <begin position="867"/>
        <end position="921"/>
    </location>
</feature>
<evidence type="ECO:0000256" key="14">
    <source>
        <dbReference type="SAM" id="Phobius"/>
    </source>
</evidence>
<evidence type="ECO:0000256" key="3">
    <source>
        <dbReference type="ARBA" id="ARBA00022692"/>
    </source>
</evidence>
<feature type="transmembrane region" description="Helical" evidence="14">
    <location>
        <begin position="1108"/>
        <end position="1128"/>
    </location>
</feature>
<comment type="similarity">
    <text evidence="12">Belongs to the calcium channel alpha-1 subunit (TC 1.A.1.11) family.</text>
</comment>
<feature type="transmembrane region" description="Helical" evidence="14">
    <location>
        <begin position="1074"/>
        <end position="1096"/>
    </location>
</feature>
<dbReference type="GO" id="GO:0005245">
    <property type="term" value="F:voltage-gated calcium channel activity"/>
    <property type="evidence" value="ECO:0007669"/>
    <property type="project" value="InterPro"/>
</dbReference>
<feature type="region of interest" description="Disordered" evidence="13">
    <location>
        <begin position="936"/>
        <end position="955"/>
    </location>
</feature>
<dbReference type="OrthoDB" id="416585at2759"/>
<feature type="compositionally biased region" description="Low complexity" evidence="13">
    <location>
        <begin position="335"/>
        <end position="344"/>
    </location>
</feature>
<sequence length="1841" mass="200974">MSSNRQDFEDTTLGSTLNKFEFLWVAIFTVEALLKIVSMGFALAPGTYLRDGWNVVDFMVVALGYIDIFTAGNLTALRTVRVLRPLRAITRVRGMRVLVTTLLGSMPMLLDVFLLCAFTFFIYGLIAVQVFAGALRYRCGTPVFDNAYGGGLDASGQQVLHNVSYVVSDDDAGELCGGPMAADVTWYNVSGTPTASHGSAGDGHVCPAGMYCTSYGNPNYGMTSFDHILWAWLTIFQCITQEAWTDVMYFTSDSLSWWVWPFFVVLVVFGSLYIINLALAVIYAQFMSDSAAAEEKRKAEVALKAAEAAEGVQREAERAAEEQRKAGEQGGGEGKAALAAAAGKPGKEGDRHSSQGHGLAYNHPGRHSDTGSEAESLASVEHGGLQASGAVAGSKAALQRKPTMTLGSADAIFTAEEVEAMHPLRRAACRVAVGKRLEYTTMVVIILNTALMCINWFRMPASVENSANIVNYVFTMYFFLELLLKLFAFGVVRYFRDGMNIFDFIVVLISMVEFIMDVIPSVSGVGPLSVLRAFRLLRIFRLARSWKELNFIIRALFRSVTSTTYLLLLTLLFLFISALMGMQLFGYKFMFCDYVDGARPVCPLGLRVWGDCPEHFHCYLPCTAEEYGSWIPAPGSFYNGQAYCERFCATPAAAEAADANATVPAVAVGGGCEYLGMVGKSDVPRARFDTVFWGIYTVFQLLTTENWNNIMYDSMRSTTPWGAVYYVAVLVIGTYLVFNLFVAILLDNFSGSVTDSLDTSARSDPALKQQEDQLGAKAKRSSDSSSEDEYDEYGNDYYGAGSEYSAYSLGNLELGVTETGDAGSELAPGEHPLQYVSRRHMHPDLAASAPHGHGVSTSGGQAAVDWSDGQSEAAASSGTGFAQPQGFSPLKGVKRKVVPVDRDGAPESSSRPVSARPHSARAGRYAGFLRVSAATKASADGGRRELPQRDPSGRGVAFARDPAASASARAAVTVESRPGASGVQGTLKGVAASLRAITEVRRNEHLARFIRGRSLLLLDSNHWLRWRAARLVHDTRFETVVLVLIVASSVTLALDTPSLQRGSRLELAIRYCDYVFVGAFTLEALLKIITFGFAFTGKHAYVRNGWNVLDFLVVLIGLTMIALESSGLDANNLQMLRVLRTLRALRPLRTASRYEELKVVVNALFAVIPAMGNVALVSLLFYLIFAILAVNLFKGQLYNCVDADTGERLDPYYLLPPGETMTRQWCEAGAATINASVYTAERNITLPAYGLNTSWVNLRSNFDNVGSAVLTLFQLSTLELWVDIAFSAVDATGVDQQPLWNHQPQMLLFFGLFIVVCAFFILNLFVGVTLDKFMEMHEAQTARSVLITPQQTAWVDVQKLLLRTSMDQRPAQPDGPPWREGLYALATSNAFNNFIMGTITVNVLFMAMVHADMSNSWQAVMSISNVIFTAIFAVEAALKLAAFGPTDYFRDKWNCFDFSVVLISMASIALDFSDTQNLSFMPVLRVLRVVRVIRIIRRAKGLQRLLVTLLYSLPALGNVGGVMLLFFFCFSVIGMNLFGGIKFGDFLNRHANFNNFPNAMLLLFRMITGESWNGIMHDCMITKGCVLLTSDFTSPATGAALAAGSYFDPGDPQLSGVPPDLLNDRCALTPAAAVIYFPVFIILCAFIMLNLIVAVIVENMIMAGADEGLPVNKSMTAQFVEAWSRVDPAATGLAAASSLPLVVQALDPPMGTRQARGVNRQATQEVIMSVDIPLHPQNMVSFIETLHALSGRMAGAELPDIEEEWLMERFARRLPGGDGPFPKYTAAHYHASQYVRAAIRAFMVRHRLKEMVQALASEPPVKTPPTLLESGEGMPSGKAGA</sequence>
<keyword evidence="12" id="KW-0109">Calcium transport</keyword>
<reference evidence="18" key="1">
    <citation type="journal article" date="2016" name="Nat. Commun.">
        <title>The Gonium pectorale genome demonstrates co-option of cell cycle regulation during the evolution of multicellularity.</title>
        <authorList>
            <person name="Hanschen E.R."/>
            <person name="Marriage T.N."/>
            <person name="Ferris P.J."/>
            <person name="Hamaji T."/>
            <person name="Toyoda A."/>
            <person name="Fujiyama A."/>
            <person name="Neme R."/>
            <person name="Noguchi H."/>
            <person name="Minakuchi Y."/>
            <person name="Suzuki M."/>
            <person name="Kawai-Toyooka H."/>
            <person name="Smith D.R."/>
            <person name="Sparks H."/>
            <person name="Anderson J."/>
            <person name="Bakaric R."/>
            <person name="Luria V."/>
            <person name="Karger A."/>
            <person name="Kirschner M.W."/>
            <person name="Durand P.M."/>
            <person name="Michod R.E."/>
            <person name="Nozaki H."/>
            <person name="Olson B.J."/>
        </authorList>
    </citation>
    <scope>NUCLEOTIDE SEQUENCE [LARGE SCALE GENOMIC DNA]</scope>
    <source>
        <strain evidence="18">NIES-2863</strain>
    </source>
</reference>
<dbReference type="GO" id="GO:0005248">
    <property type="term" value="F:voltage-gated sodium channel activity"/>
    <property type="evidence" value="ECO:0007669"/>
    <property type="project" value="TreeGrafter"/>
</dbReference>
<comment type="subcellular location">
    <subcellularLocation>
        <location evidence="1 12">Membrane</location>
        <topology evidence="1 12">Multi-pass membrane protein</topology>
    </subcellularLocation>
</comment>
<evidence type="ECO:0000259" key="16">
    <source>
        <dbReference type="Pfam" id="PF16905"/>
    </source>
</evidence>
<feature type="transmembrane region" description="Helical" evidence="14">
    <location>
        <begin position="55"/>
        <end position="76"/>
    </location>
</feature>
<feature type="transmembrane region" description="Helical" evidence="14">
    <location>
        <begin position="1419"/>
        <end position="1438"/>
    </location>
</feature>
<feature type="transmembrane region" description="Helical" evidence="14">
    <location>
        <begin position="1163"/>
        <end position="1190"/>
    </location>
</feature>
<organism evidence="17 18">
    <name type="scientific">Gonium pectorale</name>
    <name type="common">Green alga</name>
    <dbReference type="NCBI Taxonomy" id="33097"/>
    <lineage>
        <taxon>Eukaryota</taxon>
        <taxon>Viridiplantae</taxon>
        <taxon>Chlorophyta</taxon>
        <taxon>core chlorophytes</taxon>
        <taxon>Chlorophyceae</taxon>
        <taxon>CS clade</taxon>
        <taxon>Chlamydomonadales</taxon>
        <taxon>Volvocaceae</taxon>
        <taxon>Gonium</taxon>
    </lineage>
</organism>
<dbReference type="InterPro" id="IPR043203">
    <property type="entry name" value="VGCC_Ca_Na"/>
</dbReference>
<dbReference type="PRINTS" id="PR00167">
    <property type="entry name" value="CACHANNEL"/>
</dbReference>
<feature type="transmembrane region" description="Helical" evidence="14">
    <location>
        <begin position="258"/>
        <end position="284"/>
    </location>
</feature>
<keyword evidence="11 12" id="KW-0106">Calcium</keyword>
<dbReference type="PANTHER" id="PTHR10037">
    <property type="entry name" value="VOLTAGE-GATED CATION CHANNEL CALCIUM AND SODIUM"/>
    <property type="match status" value="1"/>
</dbReference>
<feature type="transmembrane region" description="Helical" evidence="14">
    <location>
        <begin position="1635"/>
        <end position="1657"/>
    </location>
</feature>
<evidence type="ECO:0000313" key="17">
    <source>
        <dbReference type="EMBL" id="KXZ52368.1"/>
    </source>
</evidence>
<feature type="transmembrane region" description="Helical" evidence="14">
    <location>
        <begin position="723"/>
        <end position="746"/>
    </location>
</feature>
<evidence type="ECO:0000256" key="11">
    <source>
        <dbReference type="PIRSR" id="PIRSR602077-1"/>
    </source>
</evidence>
<dbReference type="InterPro" id="IPR005821">
    <property type="entry name" value="Ion_trans_dom"/>
</dbReference>
<feature type="transmembrane region" description="Helical" evidence="14">
    <location>
        <begin position="564"/>
        <end position="585"/>
    </location>
</feature>
<dbReference type="Gene3D" id="1.10.238.10">
    <property type="entry name" value="EF-hand"/>
    <property type="match status" value="1"/>
</dbReference>
<evidence type="ECO:0000256" key="7">
    <source>
        <dbReference type="ARBA" id="ARBA00023065"/>
    </source>
</evidence>
<keyword evidence="7" id="KW-0406">Ion transport</keyword>
<dbReference type="SUPFAM" id="SSF81324">
    <property type="entry name" value="Voltage-gated potassium channels"/>
    <property type="match status" value="4"/>
</dbReference>
<feature type="domain" description="Ion transport" evidence="15">
    <location>
        <begin position="437"/>
        <end position="750"/>
    </location>
</feature>
<keyword evidence="18" id="KW-1185">Reference proteome</keyword>
<protein>
    <submittedName>
        <fullName evidence="17">Uncharacterized protein</fullName>
    </submittedName>
</protein>
<keyword evidence="9" id="KW-0325">Glycoprotein</keyword>
<feature type="domain" description="Ion transport" evidence="15">
    <location>
        <begin position="1389"/>
        <end position="1660"/>
    </location>
</feature>
<feature type="transmembrane region" description="Helical" evidence="14">
    <location>
        <begin position="439"/>
        <end position="457"/>
    </location>
</feature>
<dbReference type="PANTHER" id="PTHR10037:SF62">
    <property type="entry name" value="SODIUM CHANNEL PROTEIN 60E"/>
    <property type="match status" value="1"/>
</dbReference>
<keyword evidence="11" id="KW-0479">Metal-binding</keyword>
<feature type="transmembrane region" description="Helical" evidence="14">
    <location>
        <begin position="1035"/>
        <end position="1054"/>
    </location>
</feature>
<evidence type="ECO:0000256" key="10">
    <source>
        <dbReference type="ARBA" id="ARBA00023303"/>
    </source>
</evidence>
<dbReference type="Gene3D" id="1.10.287.70">
    <property type="match status" value="4"/>
</dbReference>
<proteinExistence type="inferred from homology"/>
<dbReference type="InterPro" id="IPR002077">
    <property type="entry name" value="VDCCAlpha1"/>
</dbReference>
<dbReference type="Pfam" id="PF16905">
    <property type="entry name" value="GPHH"/>
    <property type="match status" value="1"/>
</dbReference>